<keyword evidence="2" id="KW-1185">Reference proteome</keyword>
<protein>
    <submittedName>
        <fullName evidence="1">Uncharacterized protein</fullName>
    </submittedName>
</protein>
<proteinExistence type="predicted"/>
<reference evidence="1" key="2">
    <citation type="submission" date="2022-01" db="EMBL/GenBank/DDBJ databases">
        <authorList>
            <person name="Yamashiro T."/>
            <person name="Shiraishi A."/>
            <person name="Satake H."/>
            <person name="Nakayama K."/>
        </authorList>
    </citation>
    <scope>NUCLEOTIDE SEQUENCE</scope>
</reference>
<comment type="caution">
    <text evidence="1">The sequence shown here is derived from an EMBL/GenBank/DDBJ whole genome shotgun (WGS) entry which is preliminary data.</text>
</comment>
<dbReference type="EMBL" id="BQNB010010629">
    <property type="protein sequence ID" value="GJS79863.1"/>
    <property type="molecule type" value="Genomic_DNA"/>
</dbReference>
<dbReference type="Proteomes" id="UP001151760">
    <property type="component" value="Unassembled WGS sequence"/>
</dbReference>
<evidence type="ECO:0000313" key="2">
    <source>
        <dbReference type="Proteomes" id="UP001151760"/>
    </source>
</evidence>
<name>A0ABQ4YSV0_9ASTR</name>
<organism evidence="1 2">
    <name type="scientific">Tanacetum coccineum</name>
    <dbReference type="NCBI Taxonomy" id="301880"/>
    <lineage>
        <taxon>Eukaryota</taxon>
        <taxon>Viridiplantae</taxon>
        <taxon>Streptophyta</taxon>
        <taxon>Embryophyta</taxon>
        <taxon>Tracheophyta</taxon>
        <taxon>Spermatophyta</taxon>
        <taxon>Magnoliopsida</taxon>
        <taxon>eudicotyledons</taxon>
        <taxon>Gunneridae</taxon>
        <taxon>Pentapetalae</taxon>
        <taxon>asterids</taxon>
        <taxon>campanulids</taxon>
        <taxon>Asterales</taxon>
        <taxon>Asteraceae</taxon>
        <taxon>Asteroideae</taxon>
        <taxon>Anthemideae</taxon>
        <taxon>Anthemidinae</taxon>
        <taxon>Tanacetum</taxon>
    </lineage>
</organism>
<sequence length="132" mass="14742">MTKESGDTSKKEVGNKGSKFHHMEIDCTLAHMFKGRRGKNINLTNEGANNIILELLGCTYRKPLSKITRQARIIRIHWGGYEDEGIRRFKDYHGDGNKDGSTAVKEKGRVEHFGITLKKEEVQASANATAPG</sequence>
<accession>A0ABQ4YSV0</accession>
<evidence type="ECO:0000313" key="1">
    <source>
        <dbReference type="EMBL" id="GJS79863.1"/>
    </source>
</evidence>
<gene>
    <name evidence="1" type="ORF">Tco_0729744</name>
</gene>
<reference evidence="1" key="1">
    <citation type="journal article" date="2022" name="Int. J. Mol. Sci.">
        <title>Draft Genome of Tanacetum Coccineum: Genomic Comparison of Closely Related Tanacetum-Family Plants.</title>
        <authorList>
            <person name="Yamashiro T."/>
            <person name="Shiraishi A."/>
            <person name="Nakayama K."/>
            <person name="Satake H."/>
        </authorList>
    </citation>
    <scope>NUCLEOTIDE SEQUENCE</scope>
</reference>